<reference evidence="1 2" key="1">
    <citation type="submission" date="2023-01" db="EMBL/GenBank/DDBJ databases">
        <title>Genomes from the Australian National Cyanobacteria Reference Collection.</title>
        <authorList>
            <person name="Willis A."/>
            <person name="Lee E.M.F."/>
        </authorList>
    </citation>
    <scope>NUCLEOTIDE SEQUENCE [LARGE SCALE GENOMIC DNA]</scope>
    <source>
        <strain evidence="1 2">CS-1033</strain>
    </source>
</reference>
<gene>
    <name evidence="1" type="ORF">PN457_17795</name>
</gene>
<dbReference type="EMBL" id="JAQMUH010000194">
    <property type="protein sequence ID" value="MDB9541487.1"/>
    <property type="molecule type" value="Genomic_DNA"/>
</dbReference>
<evidence type="ECO:0000313" key="1">
    <source>
        <dbReference type="EMBL" id="MDB9541487.1"/>
    </source>
</evidence>
<accession>A0ABT5AX12</accession>
<organism evidence="1 2">
    <name type="scientific">Anabaenopsis arnoldii</name>
    <dbReference type="NCBI Taxonomy" id="2152938"/>
    <lineage>
        <taxon>Bacteria</taxon>
        <taxon>Bacillati</taxon>
        <taxon>Cyanobacteriota</taxon>
        <taxon>Cyanophyceae</taxon>
        <taxon>Nostocales</taxon>
        <taxon>Nodulariaceae</taxon>
        <taxon>Anabaenopsis</taxon>
    </lineage>
</organism>
<sequence length="126" mass="13787">MSGVEPWSVGCNSAFKRVKLVVNINSVYFLLTQIDLEAKARRESSGAFYFSPWEGRKEELINRGITAGRPGITTTLAQDIEPEAIAITRDGNTAYISLQENNAIAARTLSYHSGILISCSFMAIGQ</sequence>
<proteinExistence type="predicted"/>
<protein>
    <submittedName>
        <fullName evidence="1">Uncharacterized protein</fullName>
    </submittedName>
</protein>
<keyword evidence="2" id="KW-1185">Reference proteome</keyword>
<comment type="caution">
    <text evidence="1">The sequence shown here is derived from an EMBL/GenBank/DDBJ whole genome shotgun (WGS) entry which is preliminary data.</text>
</comment>
<dbReference type="Proteomes" id="UP001212499">
    <property type="component" value="Unassembled WGS sequence"/>
</dbReference>
<evidence type="ECO:0000313" key="2">
    <source>
        <dbReference type="Proteomes" id="UP001212499"/>
    </source>
</evidence>
<name>A0ABT5AX12_9CYAN</name>